<keyword evidence="2" id="KW-1133">Transmembrane helix</keyword>
<dbReference type="Proteomes" id="UP000230154">
    <property type="component" value="Unassembled WGS sequence"/>
</dbReference>
<dbReference type="SMART" id="SM00028">
    <property type="entry name" value="TPR"/>
    <property type="match status" value="4"/>
</dbReference>
<dbReference type="InterPro" id="IPR011990">
    <property type="entry name" value="TPR-like_helical_dom_sf"/>
</dbReference>
<reference evidence="4" key="1">
    <citation type="submission" date="2017-09" db="EMBL/GenBank/DDBJ databases">
        <title>Depth-based differentiation of microbial function through sediment-hosted aquifers and enrichment of novel symbionts in the deep terrestrial subsurface.</title>
        <authorList>
            <person name="Probst A.J."/>
            <person name="Ladd B."/>
            <person name="Jarett J.K."/>
            <person name="Geller-Mcgrath D.E."/>
            <person name="Sieber C.M.K."/>
            <person name="Emerson J.B."/>
            <person name="Anantharaman K."/>
            <person name="Thomas B.C."/>
            <person name="Malmstrom R."/>
            <person name="Stieglmeier M."/>
            <person name="Klingl A."/>
            <person name="Woyke T."/>
            <person name="Ryan C.M."/>
            <person name="Banfield J.F."/>
        </authorList>
    </citation>
    <scope>NUCLEOTIDE SEQUENCE [LARGE SCALE GENOMIC DNA]</scope>
</reference>
<sequence>MYQFVPFILIVISLGVIIVILVRKFPSLTLLDVENMPEVKIGRKKQAYLRKKLTSKNEQRAQKRSEKVSKGATAFRAIQHVFRTYVGDVEVRLTKKDHERKETAPPEVKSERKKEAKQLLADAAEFMRQQEIEQAEQVYINVIRLEPKNPEAYGGLVDIYIKKEQWDEAKQTCGYLLQLDPHNDVTHAKMAQIAEEEGDRIKAIEHYQQAVLINHNLPQRFVKLADLLEAEGEYQTALEAVLQALDLEQDNPKYLDKSVELAILVGDKKMSEELYDRFRMVNPDNQKLDVLKEKVRKLEE</sequence>
<comment type="caution">
    <text evidence="3">The sequence shown here is derived from an EMBL/GenBank/DDBJ whole genome shotgun (WGS) entry which is preliminary data.</text>
</comment>
<dbReference type="InterPro" id="IPR019734">
    <property type="entry name" value="TPR_rpt"/>
</dbReference>
<dbReference type="PANTHER" id="PTHR23082:SF0">
    <property type="entry name" value="GENERAL TRANSCRIPTION FACTOR 3C POLYPEPTIDE 3"/>
    <property type="match status" value="1"/>
</dbReference>
<gene>
    <name evidence="3" type="ORF">COU35_02250</name>
</gene>
<evidence type="ECO:0000256" key="2">
    <source>
        <dbReference type="SAM" id="Phobius"/>
    </source>
</evidence>
<feature type="repeat" description="TPR" evidence="1">
    <location>
        <begin position="218"/>
        <end position="251"/>
    </location>
</feature>
<evidence type="ECO:0000313" key="3">
    <source>
        <dbReference type="EMBL" id="PIR74480.1"/>
    </source>
</evidence>
<keyword evidence="2" id="KW-0472">Membrane</keyword>
<dbReference type="Gene3D" id="1.25.40.10">
    <property type="entry name" value="Tetratricopeptide repeat domain"/>
    <property type="match status" value="2"/>
</dbReference>
<evidence type="ECO:0000256" key="1">
    <source>
        <dbReference type="PROSITE-ProRule" id="PRU00339"/>
    </source>
</evidence>
<keyword evidence="2" id="KW-0812">Transmembrane</keyword>
<feature type="transmembrane region" description="Helical" evidence="2">
    <location>
        <begin position="6"/>
        <end position="22"/>
    </location>
</feature>
<dbReference type="AlphaFoldDB" id="A0A2H0TQN5"/>
<dbReference type="PANTHER" id="PTHR23082">
    <property type="entry name" value="TRANSCRIPTION INITIATION FACTOR IIIC TFIIIC , POLYPEPTIDE 3-RELATED"/>
    <property type="match status" value="1"/>
</dbReference>
<name>A0A2H0TQN5_9BACT</name>
<protein>
    <submittedName>
        <fullName evidence="3">Uncharacterized protein</fullName>
    </submittedName>
</protein>
<dbReference type="Pfam" id="PF14559">
    <property type="entry name" value="TPR_19"/>
    <property type="match status" value="1"/>
</dbReference>
<dbReference type="PROSITE" id="PS50005">
    <property type="entry name" value="TPR"/>
    <property type="match status" value="2"/>
</dbReference>
<accession>A0A2H0TQN5</accession>
<dbReference type="EMBL" id="PFCB01000020">
    <property type="protein sequence ID" value="PIR74480.1"/>
    <property type="molecule type" value="Genomic_DNA"/>
</dbReference>
<dbReference type="SUPFAM" id="SSF48452">
    <property type="entry name" value="TPR-like"/>
    <property type="match status" value="1"/>
</dbReference>
<dbReference type="GO" id="GO:0000127">
    <property type="term" value="C:transcription factor TFIIIC complex"/>
    <property type="evidence" value="ECO:0007669"/>
    <property type="project" value="TreeGrafter"/>
</dbReference>
<keyword evidence="1" id="KW-0802">TPR repeat</keyword>
<organism evidence="3 4">
    <name type="scientific">Candidatus Magasanikbacteria bacterium CG10_big_fil_rev_8_21_14_0_10_47_10</name>
    <dbReference type="NCBI Taxonomy" id="1974652"/>
    <lineage>
        <taxon>Bacteria</taxon>
        <taxon>Candidatus Magasanikiibacteriota</taxon>
    </lineage>
</organism>
<dbReference type="GO" id="GO:0006383">
    <property type="term" value="P:transcription by RNA polymerase III"/>
    <property type="evidence" value="ECO:0007669"/>
    <property type="project" value="InterPro"/>
</dbReference>
<feature type="repeat" description="TPR" evidence="1">
    <location>
        <begin position="150"/>
        <end position="183"/>
    </location>
</feature>
<dbReference type="InterPro" id="IPR039340">
    <property type="entry name" value="Tfc4/TFIIIC-102/Sfc4"/>
</dbReference>
<proteinExistence type="predicted"/>
<evidence type="ECO:0000313" key="4">
    <source>
        <dbReference type="Proteomes" id="UP000230154"/>
    </source>
</evidence>